<dbReference type="InterPro" id="IPR043502">
    <property type="entry name" value="DNA/RNA_pol_sf"/>
</dbReference>
<evidence type="ECO:0000313" key="2">
    <source>
        <dbReference type="EMBL" id="OAE32162.1"/>
    </source>
</evidence>
<proteinExistence type="predicted"/>
<dbReference type="AlphaFoldDB" id="A0A176WII3"/>
<dbReference type="Pfam" id="PF07727">
    <property type="entry name" value="RVT_2"/>
    <property type="match status" value="2"/>
</dbReference>
<keyword evidence="3" id="KW-1185">Reference proteome</keyword>
<name>A0A176WII3_MARPO</name>
<evidence type="ECO:0000313" key="3">
    <source>
        <dbReference type="Proteomes" id="UP000077202"/>
    </source>
</evidence>
<accession>A0A176WII3</accession>
<dbReference type="SUPFAM" id="SSF56672">
    <property type="entry name" value="DNA/RNA polymerases"/>
    <property type="match status" value="1"/>
</dbReference>
<dbReference type="InterPro" id="IPR013103">
    <property type="entry name" value="RVT_2"/>
</dbReference>
<dbReference type="EMBL" id="LVLJ01000884">
    <property type="protein sequence ID" value="OAE32162.1"/>
    <property type="molecule type" value="Genomic_DNA"/>
</dbReference>
<dbReference type="Proteomes" id="UP000077202">
    <property type="component" value="Unassembled WGS sequence"/>
</dbReference>
<feature type="domain" description="Reverse transcriptase Ty1/copia-type" evidence="1">
    <location>
        <begin position="78"/>
        <end position="127"/>
    </location>
</feature>
<evidence type="ECO:0000259" key="1">
    <source>
        <dbReference type="Pfam" id="PF07727"/>
    </source>
</evidence>
<sequence length="128" mass="14657">MYKFKKYASEAVIRHKARLVAKGYVQRVDIDFEEAFAPVARLDSVRALLAVAAHEAWAMHQVDIKLAFLKGELEEKVQKRVLMEVYVDDLIVTGADQGEVEAFKEEMKRLFKMSDLGCLSYYLGIKVK</sequence>
<feature type="domain" description="Reverse transcriptase Ty1/copia-type" evidence="1">
    <location>
        <begin position="2"/>
        <end position="77"/>
    </location>
</feature>
<reference evidence="2" key="1">
    <citation type="submission" date="2016-03" db="EMBL/GenBank/DDBJ databases">
        <title>Mechanisms controlling the formation of the plant cell surface in tip-growing cells are functionally conserved among land plants.</title>
        <authorList>
            <person name="Honkanen S."/>
            <person name="Jones V.A."/>
            <person name="Morieri G."/>
            <person name="Champion C."/>
            <person name="Hetherington A.J."/>
            <person name="Kelly S."/>
            <person name="Saint-Marcoux D."/>
            <person name="Proust H."/>
            <person name="Prescott H."/>
            <person name="Dolan L."/>
        </authorList>
    </citation>
    <scope>NUCLEOTIDE SEQUENCE [LARGE SCALE GENOMIC DNA]</scope>
    <source>
        <tissue evidence="2">Whole gametophyte</tissue>
    </source>
</reference>
<comment type="caution">
    <text evidence="2">The sequence shown here is derived from an EMBL/GenBank/DDBJ whole genome shotgun (WGS) entry which is preliminary data.</text>
</comment>
<gene>
    <name evidence="2" type="ORF">AXG93_2912s1520</name>
</gene>
<protein>
    <recommendedName>
        <fullName evidence="1">Reverse transcriptase Ty1/copia-type domain-containing protein</fullName>
    </recommendedName>
</protein>
<organism evidence="2 3">
    <name type="scientific">Marchantia polymorpha subsp. ruderalis</name>
    <dbReference type="NCBI Taxonomy" id="1480154"/>
    <lineage>
        <taxon>Eukaryota</taxon>
        <taxon>Viridiplantae</taxon>
        <taxon>Streptophyta</taxon>
        <taxon>Embryophyta</taxon>
        <taxon>Marchantiophyta</taxon>
        <taxon>Marchantiopsida</taxon>
        <taxon>Marchantiidae</taxon>
        <taxon>Marchantiales</taxon>
        <taxon>Marchantiaceae</taxon>
        <taxon>Marchantia</taxon>
    </lineage>
</organism>